<reference evidence="3 4" key="1">
    <citation type="submission" date="2021-01" db="EMBL/GenBank/DDBJ databases">
        <title>Whole genome shotgun sequence of Actinoplanes palleronii NBRC 14916.</title>
        <authorList>
            <person name="Komaki H."/>
            <person name="Tamura T."/>
        </authorList>
    </citation>
    <scope>NUCLEOTIDE SEQUENCE [LARGE SCALE GENOMIC DNA]</scope>
    <source>
        <strain evidence="3 4">NBRC 14916</strain>
    </source>
</reference>
<feature type="transmembrane region" description="Helical" evidence="2">
    <location>
        <begin position="23"/>
        <end position="44"/>
    </location>
</feature>
<feature type="transmembrane region" description="Helical" evidence="2">
    <location>
        <begin position="89"/>
        <end position="112"/>
    </location>
</feature>
<proteinExistence type="predicted"/>
<name>A0ABQ4BN37_9ACTN</name>
<keyword evidence="2" id="KW-0812">Transmembrane</keyword>
<protein>
    <submittedName>
        <fullName evidence="3">Uncharacterized protein</fullName>
    </submittedName>
</protein>
<feature type="compositionally biased region" description="Basic and acidic residues" evidence="1">
    <location>
        <begin position="1"/>
        <end position="12"/>
    </location>
</feature>
<dbReference type="EMBL" id="BOMS01000137">
    <property type="protein sequence ID" value="GIE72063.1"/>
    <property type="molecule type" value="Genomic_DNA"/>
</dbReference>
<feature type="region of interest" description="Disordered" evidence="1">
    <location>
        <begin position="1"/>
        <end position="20"/>
    </location>
</feature>
<evidence type="ECO:0000313" key="4">
    <source>
        <dbReference type="Proteomes" id="UP000624709"/>
    </source>
</evidence>
<gene>
    <name evidence="3" type="ORF">Apa02nite_081710</name>
</gene>
<evidence type="ECO:0000313" key="3">
    <source>
        <dbReference type="EMBL" id="GIE72063.1"/>
    </source>
</evidence>
<accession>A0ABQ4BN37</accession>
<dbReference type="RefSeq" id="WP_203829821.1">
    <property type="nucleotide sequence ID" value="NZ_BAAATY010000047.1"/>
</dbReference>
<keyword evidence="2" id="KW-1133">Transmembrane helix</keyword>
<sequence>MGETTPEQRPEDLGSSAGGPGHIGVTNAVVGLFGVAVTVGGLWLAERRADTTVTEVLAGLTVGLGVLAVAAAVFGAVRALTSRPRAASTVMAAGLSVLGLVLGAVTGLVAAYDEPGTPGHPQANVQLAGNPGNWTLTIQVGTPGMTPGDVMDAQVFGSDGGSSEFSLGRSLTHADGSGFATTTLVTTQVNDEGVRLAVLVPGKDCSQLMPLLNATRIVALSCKAK</sequence>
<feature type="transmembrane region" description="Helical" evidence="2">
    <location>
        <begin position="56"/>
        <end position="77"/>
    </location>
</feature>
<keyword evidence="2" id="KW-0472">Membrane</keyword>
<keyword evidence="4" id="KW-1185">Reference proteome</keyword>
<comment type="caution">
    <text evidence="3">The sequence shown here is derived from an EMBL/GenBank/DDBJ whole genome shotgun (WGS) entry which is preliminary data.</text>
</comment>
<dbReference type="Proteomes" id="UP000624709">
    <property type="component" value="Unassembled WGS sequence"/>
</dbReference>
<organism evidence="3 4">
    <name type="scientific">Actinoplanes palleronii</name>
    <dbReference type="NCBI Taxonomy" id="113570"/>
    <lineage>
        <taxon>Bacteria</taxon>
        <taxon>Bacillati</taxon>
        <taxon>Actinomycetota</taxon>
        <taxon>Actinomycetes</taxon>
        <taxon>Micromonosporales</taxon>
        <taxon>Micromonosporaceae</taxon>
        <taxon>Actinoplanes</taxon>
    </lineage>
</organism>
<evidence type="ECO:0000256" key="2">
    <source>
        <dbReference type="SAM" id="Phobius"/>
    </source>
</evidence>
<evidence type="ECO:0000256" key="1">
    <source>
        <dbReference type="SAM" id="MobiDB-lite"/>
    </source>
</evidence>